<proteinExistence type="predicted"/>
<dbReference type="AlphaFoldDB" id="A0A1L6MYJ2"/>
<accession>A0A1L6MYJ2</accession>
<protein>
    <submittedName>
        <fullName evidence="1">Uncharacterized protein</fullName>
    </submittedName>
</protein>
<dbReference type="Gene3D" id="3.10.180.10">
    <property type="entry name" value="2,3-Dihydroxybiphenyl 1,2-Dioxygenase, domain 1"/>
    <property type="match status" value="1"/>
</dbReference>
<sequence>MGICALLMHEGIKGNVGGMLPIGPNMNGVPPHWLAYFAVVNCDESVKKVVELEGKVIVPATNIPNIAVLRSARIHEELLLLFSKQKPTHISVGRCSVCCQQQNADQGYV</sequence>
<evidence type="ECO:0000313" key="1">
    <source>
        <dbReference type="EMBL" id="APS00624.1"/>
    </source>
</evidence>
<organism evidence="1 2">
    <name type="scientific">Pajaroellobacter abortibovis</name>
    <dbReference type="NCBI Taxonomy" id="1882918"/>
    <lineage>
        <taxon>Bacteria</taxon>
        <taxon>Pseudomonadati</taxon>
        <taxon>Myxococcota</taxon>
        <taxon>Polyangia</taxon>
        <taxon>Polyangiales</taxon>
        <taxon>Polyangiaceae</taxon>
    </lineage>
</organism>
<keyword evidence="2" id="KW-1185">Reference proteome</keyword>
<dbReference type="Proteomes" id="UP000185544">
    <property type="component" value="Chromosome"/>
</dbReference>
<name>A0A1L6MYJ2_9BACT</name>
<evidence type="ECO:0000313" key="2">
    <source>
        <dbReference type="Proteomes" id="UP000185544"/>
    </source>
</evidence>
<reference evidence="1 2" key="1">
    <citation type="submission" date="2016-08" db="EMBL/GenBank/DDBJ databases">
        <title>Identification and validation of antigenic proteins from Pajaroellobacter abortibovis using de-novo genome sequence assembly and reverse vaccinology.</title>
        <authorList>
            <person name="Welly B.T."/>
            <person name="Miller M.R."/>
            <person name="Stott J.L."/>
            <person name="Blanchard M.T."/>
            <person name="Islas-Trejo A.D."/>
            <person name="O'Rourke S.M."/>
            <person name="Young A.E."/>
            <person name="Medrano J.F."/>
            <person name="Van Eenennaam A.L."/>
        </authorList>
    </citation>
    <scope>NUCLEOTIDE SEQUENCE [LARGE SCALE GENOMIC DNA]</scope>
    <source>
        <strain evidence="1 2">BTF92-0548A/99-0131</strain>
    </source>
</reference>
<dbReference type="EMBL" id="CP016908">
    <property type="protein sequence ID" value="APS00624.1"/>
    <property type="molecule type" value="Genomic_DNA"/>
</dbReference>
<dbReference type="KEGG" id="pabo:BCY86_08025"/>
<gene>
    <name evidence="1" type="ORF">BCY86_08025</name>
</gene>
<dbReference type="InterPro" id="IPR029068">
    <property type="entry name" value="Glyas_Bleomycin-R_OHBP_Dase"/>
</dbReference>